<dbReference type="OrthoDB" id="1148871at2"/>
<sequence>MKIFFAVNVFLDIAIRKEKDLQFFDPILISIQEGKIRGYLTTGVIQTSTYFLLKYLKYPKTKEVLSYLLPYFNFLEGKKIHVKDALDMEIEDIEDAIFYQIAYEQELDAIVTNDKDFLKHSKPHFPILTPFQLIEKIK</sequence>
<dbReference type="RefSeq" id="WP_092728779.1">
    <property type="nucleotide sequence ID" value="NZ_FMXE01000005.1"/>
</dbReference>
<evidence type="ECO:0000313" key="2">
    <source>
        <dbReference type="EMBL" id="SDA53405.1"/>
    </source>
</evidence>
<dbReference type="Pfam" id="PF13470">
    <property type="entry name" value="PIN_3"/>
    <property type="match status" value="1"/>
</dbReference>
<evidence type="ECO:0000259" key="1">
    <source>
        <dbReference type="Pfam" id="PF13470"/>
    </source>
</evidence>
<dbReference type="SUPFAM" id="SSF88723">
    <property type="entry name" value="PIN domain-like"/>
    <property type="match status" value="1"/>
</dbReference>
<dbReference type="Proteomes" id="UP000198756">
    <property type="component" value="Unassembled WGS sequence"/>
</dbReference>
<evidence type="ECO:0000313" key="3">
    <source>
        <dbReference type="Proteomes" id="UP000198756"/>
    </source>
</evidence>
<name>A0A1G5W850_9BACT</name>
<protein>
    <submittedName>
        <fullName evidence="2">Predicted nucleic acid-binding protein, contains PIN domain</fullName>
    </submittedName>
</protein>
<dbReference type="InterPro" id="IPR002716">
    <property type="entry name" value="PIN_dom"/>
</dbReference>
<dbReference type="EMBL" id="FMXE01000005">
    <property type="protein sequence ID" value="SDA53405.1"/>
    <property type="molecule type" value="Genomic_DNA"/>
</dbReference>
<feature type="domain" description="PIN" evidence="1">
    <location>
        <begin position="8"/>
        <end position="116"/>
    </location>
</feature>
<reference evidence="3" key="1">
    <citation type="submission" date="2016-10" db="EMBL/GenBank/DDBJ databases">
        <authorList>
            <person name="Varghese N."/>
            <person name="Submissions S."/>
        </authorList>
    </citation>
    <scope>NUCLEOTIDE SEQUENCE [LARGE SCALE GENOMIC DNA]</scope>
    <source>
        <strain evidence="3">DSM 22703</strain>
    </source>
</reference>
<accession>A0A1G5W850</accession>
<dbReference type="InterPro" id="IPR029060">
    <property type="entry name" value="PIN-like_dom_sf"/>
</dbReference>
<gene>
    <name evidence="2" type="ORF">SAMN03080617_00942</name>
</gene>
<proteinExistence type="predicted"/>
<dbReference type="AlphaFoldDB" id="A0A1G5W850"/>
<dbReference type="STRING" id="279824.SAMN03080617_00942"/>
<organism evidence="2 3">
    <name type="scientific">Algoriphagus alkaliphilus</name>
    <dbReference type="NCBI Taxonomy" id="279824"/>
    <lineage>
        <taxon>Bacteria</taxon>
        <taxon>Pseudomonadati</taxon>
        <taxon>Bacteroidota</taxon>
        <taxon>Cytophagia</taxon>
        <taxon>Cytophagales</taxon>
        <taxon>Cyclobacteriaceae</taxon>
        <taxon>Algoriphagus</taxon>
    </lineage>
</organism>
<keyword evidence="3" id="KW-1185">Reference proteome</keyword>